<dbReference type="InterPro" id="IPR007696">
    <property type="entry name" value="DNA_mismatch_repair_MutS_core"/>
</dbReference>
<dbReference type="SMART" id="SM00533">
    <property type="entry name" value="MUTSd"/>
    <property type="match status" value="1"/>
</dbReference>
<gene>
    <name evidence="4" type="ORF">TCMB3V08_LOCUS8382</name>
</gene>
<evidence type="ECO:0000313" key="4">
    <source>
        <dbReference type="EMBL" id="CAD7575798.1"/>
    </source>
</evidence>
<dbReference type="PIRSF" id="PIRSF037677">
    <property type="entry name" value="DNA_mis_repair_Msh6"/>
    <property type="match status" value="1"/>
</dbReference>
<dbReference type="EMBL" id="OE183569">
    <property type="protein sequence ID" value="CAD7575798.1"/>
    <property type="molecule type" value="Genomic_DNA"/>
</dbReference>
<dbReference type="GO" id="GO:0140664">
    <property type="term" value="F:ATP-dependent DNA damage sensor activity"/>
    <property type="evidence" value="ECO:0007669"/>
    <property type="project" value="InterPro"/>
</dbReference>
<dbReference type="InterPro" id="IPR045076">
    <property type="entry name" value="MutS"/>
</dbReference>
<dbReference type="AlphaFoldDB" id="A0A7R9PA95"/>
<dbReference type="InterPro" id="IPR017261">
    <property type="entry name" value="DNA_mismatch_repair_MutS/MSH"/>
</dbReference>
<organism evidence="4">
    <name type="scientific">Timema californicum</name>
    <name type="common">California timema</name>
    <name type="synonym">Walking stick</name>
    <dbReference type="NCBI Taxonomy" id="61474"/>
    <lineage>
        <taxon>Eukaryota</taxon>
        <taxon>Metazoa</taxon>
        <taxon>Ecdysozoa</taxon>
        <taxon>Arthropoda</taxon>
        <taxon>Hexapoda</taxon>
        <taxon>Insecta</taxon>
        <taxon>Pterygota</taxon>
        <taxon>Neoptera</taxon>
        <taxon>Polyneoptera</taxon>
        <taxon>Phasmatodea</taxon>
        <taxon>Timematodea</taxon>
        <taxon>Timematoidea</taxon>
        <taxon>Timematidae</taxon>
        <taxon>Timema</taxon>
    </lineage>
</organism>
<dbReference type="SUPFAM" id="SSF48334">
    <property type="entry name" value="DNA repair protein MutS, domain III"/>
    <property type="match status" value="2"/>
</dbReference>
<name>A0A7R9PA95_TIMCA</name>
<evidence type="ECO:0000256" key="1">
    <source>
        <dbReference type="ARBA" id="ARBA00023204"/>
    </source>
</evidence>
<dbReference type="PANTHER" id="PTHR11361">
    <property type="entry name" value="DNA MISMATCH REPAIR PROTEIN MUTS FAMILY MEMBER"/>
    <property type="match status" value="1"/>
</dbReference>
<dbReference type="InterPro" id="IPR036678">
    <property type="entry name" value="MutS_con_dom_sf"/>
</dbReference>
<accession>A0A7R9PA95</accession>
<keyword evidence="2" id="KW-0812">Transmembrane</keyword>
<keyword evidence="2" id="KW-1133">Transmembrane helix</keyword>
<dbReference type="GO" id="GO:0030983">
    <property type="term" value="F:mismatched DNA binding"/>
    <property type="evidence" value="ECO:0007669"/>
    <property type="project" value="InterPro"/>
</dbReference>
<feature type="domain" description="DNA mismatch repair protein MutS core" evidence="3">
    <location>
        <begin position="267"/>
        <end position="582"/>
    </location>
</feature>
<dbReference type="GO" id="GO:0006298">
    <property type="term" value="P:mismatch repair"/>
    <property type="evidence" value="ECO:0007669"/>
    <property type="project" value="InterPro"/>
</dbReference>
<sequence length="603" mass="67939">MSHVNPLLCTEEGLAAYILCTTEGQGSTPDSLTIGMAAFDPSTGEMIYDMFEDGANRNELERRLEHLNPTEVIVAENVSANTLKLLQHRYIFIRRQPNEVFDFTSCLVKVAALFSSEGTIGSSNFQKLADFAPTTLCCVGVLLHYVKECGLESSLRADGFHKFTDRAEYLQLDAAVLRNLSVFSSAEGSTKNTLYSVLDHTHTKFGARQVHRVAKMPRSNRKGEYLFILMWPGKFGKMSSSSSVLLPLLAVICSSHLFIGFFISVILLGILLFSHLHYVSIPSRVQPRLLHQWISQPLRNLVKVRQRQDMVEELIGPVSGLREQLLDVLEGLPDLERGLTTILNLKCKPLGFYVVVTSLGNVRCRLQSLLNSDTERHSDHTRRLITETVRSLSDVGLFANNLDQEAARKEDKANLLIDKSEFPTLVDRQRKISVLLSQLEALKPSIALGIGSERFEYTSVGGHDFLIEVKITLPVPSTWRLVSQTKHLNRFRSPAVDVLVTELEHLQELLVCDGEEVWLHTLEHFNTFYFRHKRAVKNLATLDVLLSLSEISRQNEYCNLVGLYETRLNSLDTHRHALADRLTQKRDGVILYVMSTSPALILL</sequence>
<dbReference type="GO" id="GO:0005634">
    <property type="term" value="C:nucleus"/>
    <property type="evidence" value="ECO:0007669"/>
    <property type="project" value="TreeGrafter"/>
</dbReference>
<dbReference type="Gene3D" id="1.10.1420.10">
    <property type="match status" value="2"/>
</dbReference>
<protein>
    <submittedName>
        <fullName evidence="4">(California timema) hypothetical protein</fullName>
    </submittedName>
</protein>
<dbReference type="Pfam" id="PF05188">
    <property type="entry name" value="MutS_II"/>
    <property type="match status" value="1"/>
</dbReference>
<dbReference type="Gene3D" id="3.30.420.110">
    <property type="entry name" value="MutS, connector domain"/>
    <property type="match status" value="1"/>
</dbReference>
<keyword evidence="1" id="KW-0234">DNA repair</keyword>
<keyword evidence="2" id="KW-0472">Membrane</keyword>
<dbReference type="GO" id="GO:0005524">
    <property type="term" value="F:ATP binding"/>
    <property type="evidence" value="ECO:0007669"/>
    <property type="project" value="InterPro"/>
</dbReference>
<dbReference type="PANTHER" id="PTHR11361:SF122">
    <property type="entry name" value="DNA MISMATCH REPAIR PROTEIN MSH3"/>
    <property type="match status" value="1"/>
</dbReference>
<dbReference type="InterPro" id="IPR036187">
    <property type="entry name" value="DNA_mismatch_repair_MutS_sf"/>
</dbReference>
<evidence type="ECO:0000259" key="3">
    <source>
        <dbReference type="SMART" id="SM00533"/>
    </source>
</evidence>
<proteinExistence type="predicted"/>
<dbReference type="SUPFAM" id="SSF53150">
    <property type="entry name" value="DNA repair protein MutS, domain II"/>
    <property type="match status" value="1"/>
</dbReference>
<keyword evidence="1" id="KW-0227">DNA damage</keyword>
<dbReference type="GO" id="GO:0006312">
    <property type="term" value="P:mitotic recombination"/>
    <property type="evidence" value="ECO:0007669"/>
    <property type="project" value="TreeGrafter"/>
</dbReference>
<dbReference type="Pfam" id="PF05192">
    <property type="entry name" value="MutS_III"/>
    <property type="match status" value="1"/>
</dbReference>
<dbReference type="InterPro" id="IPR007860">
    <property type="entry name" value="DNA_mmatch_repair_MutS_con_dom"/>
</dbReference>
<evidence type="ECO:0000256" key="2">
    <source>
        <dbReference type="SAM" id="Phobius"/>
    </source>
</evidence>
<dbReference type="Gene3D" id="6.10.140.80">
    <property type="match status" value="1"/>
</dbReference>
<feature type="transmembrane region" description="Helical" evidence="2">
    <location>
        <begin position="244"/>
        <end position="273"/>
    </location>
</feature>
<reference evidence="4" key="1">
    <citation type="submission" date="2020-11" db="EMBL/GenBank/DDBJ databases">
        <authorList>
            <person name="Tran Van P."/>
        </authorList>
    </citation>
    <scope>NUCLEOTIDE SEQUENCE</scope>
</reference>